<dbReference type="CDD" id="cd00067">
    <property type="entry name" value="GAL4"/>
    <property type="match status" value="1"/>
</dbReference>
<keyword evidence="9" id="KW-1185">Reference proteome</keyword>
<dbReference type="GO" id="GO:0005634">
    <property type="term" value="C:nucleus"/>
    <property type="evidence" value="ECO:0007669"/>
    <property type="project" value="UniProtKB-SubCell"/>
</dbReference>
<feature type="region of interest" description="Disordered" evidence="6">
    <location>
        <begin position="1"/>
        <end position="30"/>
    </location>
</feature>
<proteinExistence type="predicted"/>
<dbReference type="Gene3D" id="4.10.240.10">
    <property type="entry name" value="Zn(2)-C6 fungal-type DNA-binding domain"/>
    <property type="match status" value="1"/>
</dbReference>
<keyword evidence="5" id="KW-0539">Nucleus</keyword>
<comment type="subcellular location">
    <subcellularLocation>
        <location evidence="1">Nucleus</location>
    </subcellularLocation>
</comment>
<feature type="compositionally biased region" description="Low complexity" evidence="6">
    <location>
        <begin position="376"/>
        <end position="388"/>
    </location>
</feature>
<keyword evidence="4" id="KW-0804">Transcription</keyword>
<evidence type="ECO:0000256" key="1">
    <source>
        <dbReference type="ARBA" id="ARBA00004123"/>
    </source>
</evidence>
<evidence type="ECO:0000256" key="2">
    <source>
        <dbReference type="ARBA" id="ARBA00023015"/>
    </source>
</evidence>
<dbReference type="GO" id="GO:0000976">
    <property type="term" value="F:transcription cis-regulatory region binding"/>
    <property type="evidence" value="ECO:0007669"/>
    <property type="project" value="TreeGrafter"/>
</dbReference>
<dbReference type="Proteomes" id="UP000481288">
    <property type="component" value="Unassembled WGS sequence"/>
</dbReference>
<feature type="region of interest" description="Disordered" evidence="6">
    <location>
        <begin position="366"/>
        <end position="391"/>
    </location>
</feature>
<dbReference type="Pfam" id="PF03372">
    <property type="entry name" value="Exo_endo_phos"/>
    <property type="match status" value="1"/>
</dbReference>
<dbReference type="SUPFAM" id="SSF56219">
    <property type="entry name" value="DNase I-like"/>
    <property type="match status" value="1"/>
</dbReference>
<feature type="compositionally biased region" description="Basic and acidic residues" evidence="6">
    <location>
        <begin position="7"/>
        <end position="16"/>
    </location>
</feature>
<feature type="domain" description="Zn(2)-C6 fungal-type" evidence="7">
    <location>
        <begin position="332"/>
        <end position="362"/>
    </location>
</feature>
<dbReference type="GO" id="GO:0008270">
    <property type="term" value="F:zinc ion binding"/>
    <property type="evidence" value="ECO:0007669"/>
    <property type="project" value="InterPro"/>
</dbReference>
<protein>
    <recommendedName>
        <fullName evidence="7">Zn(2)-C6 fungal-type domain-containing protein</fullName>
    </recommendedName>
</protein>
<evidence type="ECO:0000256" key="6">
    <source>
        <dbReference type="SAM" id="MobiDB-lite"/>
    </source>
</evidence>
<sequence length="920" mass="103289">MTRKQVARTDENHKGSANDISNRGRNHESSTDIRVITHNIRYATEAPFKGEERWPVRCPRLCSELAFNSTSIPETFICLQEVLHSQLVDVQTSLNGSAPGDWDYIGVGRDDGKQAGEYSPIFYRPSIFHVKKWRTVWLSETPEKPSKGWDAASVRIVTVGVFVHEKTGKLVLVMSTHFDNEGAKSRKESAKVILSLISSEAMLEDFSAVLLAGDFNSPPDDGAYQVMTAPESAMEDIGVSIPKERRYGNEMTFTSFGHVDNTPARIDFIFSRKSDRLHHATFAVLANRFDDGVYSSDHRACVADVQLLSVIDSGGTTMSDNGTASKLRNARACEACRASKSRCIFSKGQDVCHRCEQSSNDCVVRSKARPMRTRNTKSSTTPNKNNSPIFDDSEFSINLPPVLPPDTQKDLLALHRRHKEFFGEDGPPETRRIHDIEQDQAAASLIEQRRISLRDGEELLSSFRLMAPCFPFVQIPQDATVPSLSKSSPFLLLAILTSASIKDPPLYHQMDHEFRRVLSSKVIVEGQKSLDFLLGLLVYIACLAIDLGLDRELPNLSNFNAIRTEGLMENDEFTRAAKRAYLGCYYLSSAYCQGFGKPNNLRYSNVMDVHGESLLDEELLVPVHSMVRLRRLNEKITELHANKQLSDDPHLDSLNAELNVQIFTSELQQWRDSTPEEISSLPYMALAERFVDISIYSYELGFLRKPYRDHLRQENKAPVIQSHLTNCLDASKRFFEYLLSLPEASLLGFTSVQWGLMVEATLVLSRLTFLMAANRGWDSNTTRANIPLVMYLDCLCYRFQQLSSTKTSSEDDNHPKNPDVLYVFKMLLASVKKSYERRLGNIKPESVVVQSGKAAGVAMGHCPIMDPSLSVYLRSSKDSTYGGSFDLDEIAASEYQTSSTGMPLYHDLWATMTCNWAGEI</sequence>
<evidence type="ECO:0000313" key="9">
    <source>
        <dbReference type="Proteomes" id="UP000481288"/>
    </source>
</evidence>
<evidence type="ECO:0000256" key="4">
    <source>
        <dbReference type="ARBA" id="ARBA00023163"/>
    </source>
</evidence>
<dbReference type="EMBL" id="QGMG01000117">
    <property type="protein sequence ID" value="TVY57035.1"/>
    <property type="molecule type" value="Genomic_DNA"/>
</dbReference>
<dbReference type="GO" id="GO:0000981">
    <property type="term" value="F:DNA-binding transcription factor activity, RNA polymerase II-specific"/>
    <property type="evidence" value="ECO:0007669"/>
    <property type="project" value="InterPro"/>
</dbReference>
<organism evidence="8 9">
    <name type="scientific">Lachnellula cervina</name>
    <dbReference type="NCBI Taxonomy" id="1316786"/>
    <lineage>
        <taxon>Eukaryota</taxon>
        <taxon>Fungi</taxon>
        <taxon>Dikarya</taxon>
        <taxon>Ascomycota</taxon>
        <taxon>Pezizomycotina</taxon>
        <taxon>Leotiomycetes</taxon>
        <taxon>Helotiales</taxon>
        <taxon>Lachnaceae</taxon>
        <taxon>Lachnellula</taxon>
    </lineage>
</organism>
<evidence type="ECO:0000256" key="3">
    <source>
        <dbReference type="ARBA" id="ARBA00023125"/>
    </source>
</evidence>
<dbReference type="PANTHER" id="PTHR31845">
    <property type="entry name" value="FINGER DOMAIN PROTEIN, PUTATIVE-RELATED"/>
    <property type="match status" value="1"/>
</dbReference>
<feature type="compositionally biased region" description="Basic residues" evidence="6">
    <location>
        <begin position="366"/>
        <end position="375"/>
    </location>
</feature>
<evidence type="ECO:0000256" key="5">
    <source>
        <dbReference type="ARBA" id="ARBA00023242"/>
    </source>
</evidence>
<dbReference type="CDD" id="cd09083">
    <property type="entry name" value="EEP-1"/>
    <property type="match status" value="1"/>
</dbReference>
<keyword evidence="3" id="KW-0238">DNA-binding</keyword>
<dbReference type="InterPro" id="IPR036691">
    <property type="entry name" value="Endo/exonu/phosph_ase_sf"/>
</dbReference>
<dbReference type="Gene3D" id="3.60.10.10">
    <property type="entry name" value="Endonuclease/exonuclease/phosphatase"/>
    <property type="match status" value="1"/>
</dbReference>
<dbReference type="PANTHER" id="PTHR31845:SF10">
    <property type="entry name" value="ZN(II)2CYS6 TRANSCRIPTION FACTOR (EUROFUNG)"/>
    <property type="match status" value="1"/>
</dbReference>
<gene>
    <name evidence="8" type="ORF">LCER1_G003454</name>
</gene>
<accession>A0A7D8UTD1</accession>
<dbReference type="OrthoDB" id="5424793at2759"/>
<dbReference type="SUPFAM" id="SSF57701">
    <property type="entry name" value="Zn2/Cys6 DNA-binding domain"/>
    <property type="match status" value="1"/>
</dbReference>
<dbReference type="AlphaFoldDB" id="A0A7D8UTD1"/>
<dbReference type="GO" id="GO:0003824">
    <property type="term" value="F:catalytic activity"/>
    <property type="evidence" value="ECO:0007669"/>
    <property type="project" value="InterPro"/>
</dbReference>
<evidence type="ECO:0000259" key="7">
    <source>
        <dbReference type="PROSITE" id="PS00463"/>
    </source>
</evidence>
<evidence type="ECO:0000313" key="8">
    <source>
        <dbReference type="EMBL" id="TVY57035.1"/>
    </source>
</evidence>
<dbReference type="PROSITE" id="PS00463">
    <property type="entry name" value="ZN2_CY6_FUNGAL_1"/>
    <property type="match status" value="1"/>
</dbReference>
<dbReference type="InterPro" id="IPR036864">
    <property type="entry name" value="Zn2-C6_fun-type_DNA-bd_sf"/>
</dbReference>
<reference evidence="8 9" key="1">
    <citation type="submission" date="2018-05" db="EMBL/GenBank/DDBJ databases">
        <title>Whole genome sequencing for identification of molecular markers to develop diagnostic detection tools for the regulated plant pathogen Lachnellula willkommii.</title>
        <authorList>
            <person name="Giroux E."/>
            <person name="Bilodeau G."/>
        </authorList>
    </citation>
    <scope>NUCLEOTIDE SEQUENCE [LARGE SCALE GENOMIC DNA]</scope>
    <source>
        <strain evidence="8 9">CBS 625.97</strain>
    </source>
</reference>
<dbReference type="InterPro" id="IPR005135">
    <property type="entry name" value="Endo/exonuclease/phosphatase"/>
</dbReference>
<comment type="caution">
    <text evidence="8">The sequence shown here is derived from an EMBL/GenBank/DDBJ whole genome shotgun (WGS) entry which is preliminary data.</text>
</comment>
<dbReference type="CDD" id="cd12148">
    <property type="entry name" value="fungal_TF_MHR"/>
    <property type="match status" value="1"/>
</dbReference>
<name>A0A7D8UTD1_9HELO</name>
<dbReference type="InterPro" id="IPR051089">
    <property type="entry name" value="prtT"/>
</dbReference>
<keyword evidence="2" id="KW-0805">Transcription regulation</keyword>
<dbReference type="InterPro" id="IPR001138">
    <property type="entry name" value="Zn2Cys6_DnaBD"/>
</dbReference>